<reference evidence="3 4" key="1">
    <citation type="submission" date="2018-02" db="EMBL/GenBank/DDBJ databases">
        <title>Draft genome sequences of Elsinoe sp., causing black scab on jojoba.</title>
        <authorList>
            <person name="Stodart B."/>
            <person name="Jeffress S."/>
            <person name="Ash G."/>
            <person name="Arun Chinnappa K."/>
        </authorList>
    </citation>
    <scope>NUCLEOTIDE SEQUENCE [LARGE SCALE GENOMIC DNA]</scope>
    <source>
        <strain evidence="3 4">Hillstone_2</strain>
    </source>
</reference>
<name>A0A4V6DUV4_9PEZI</name>
<feature type="compositionally biased region" description="Basic residues" evidence="1">
    <location>
        <begin position="129"/>
        <end position="144"/>
    </location>
</feature>
<sequence>MGNVSSTASLAPISMGSAITGFISFAFTLATFLRVFWENLATIFKAGRESKNILTTLRVELEEERCSLREIKRHQRSRGDQHSQDVFKGPELDDEALRSLQDTVRRLTRRFEELERPFLADETELERRKDRRRRRRSSRGRSTTRTRDPNYDFEKARRYQLDDGYESEDKVEDLYSTVSLRRRWTWLNTRSEAMDMLNAVNRVQ</sequence>
<comment type="caution">
    <text evidence="3">The sequence shown here is derived from an EMBL/GenBank/DDBJ whole genome shotgun (WGS) entry which is preliminary data.</text>
</comment>
<keyword evidence="2" id="KW-0472">Membrane</keyword>
<accession>A0A4V6DUV4</accession>
<evidence type="ECO:0000313" key="3">
    <source>
        <dbReference type="EMBL" id="TKX25842.1"/>
    </source>
</evidence>
<protein>
    <submittedName>
        <fullName evidence="3">Uncharacterized protein</fullName>
    </submittedName>
</protein>
<keyword evidence="2" id="KW-0812">Transmembrane</keyword>
<evidence type="ECO:0000256" key="2">
    <source>
        <dbReference type="SAM" id="Phobius"/>
    </source>
</evidence>
<organism evidence="3 4">
    <name type="scientific">Elsinoe australis</name>
    <dbReference type="NCBI Taxonomy" id="40998"/>
    <lineage>
        <taxon>Eukaryota</taxon>
        <taxon>Fungi</taxon>
        <taxon>Dikarya</taxon>
        <taxon>Ascomycota</taxon>
        <taxon>Pezizomycotina</taxon>
        <taxon>Dothideomycetes</taxon>
        <taxon>Dothideomycetidae</taxon>
        <taxon>Myriangiales</taxon>
        <taxon>Elsinoaceae</taxon>
        <taxon>Elsinoe</taxon>
    </lineage>
</organism>
<dbReference type="AlphaFoldDB" id="A0A4V6DUV4"/>
<proteinExistence type="predicted"/>
<feature type="transmembrane region" description="Helical" evidence="2">
    <location>
        <begin position="12"/>
        <end position="37"/>
    </location>
</feature>
<dbReference type="EMBL" id="PTQR01000024">
    <property type="protein sequence ID" value="TKX25842.1"/>
    <property type="molecule type" value="Genomic_DNA"/>
</dbReference>
<keyword evidence="2" id="KW-1133">Transmembrane helix</keyword>
<evidence type="ECO:0000256" key="1">
    <source>
        <dbReference type="SAM" id="MobiDB-lite"/>
    </source>
</evidence>
<gene>
    <name evidence="3" type="ORF">C1H76_1988</name>
</gene>
<evidence type="ECO:0000313" key="4">
    <source>
        <dbReference type="Proteomes" id="UP000308133"/>
    </source>
</evidence>
<feature type="region of interest" description="Disordered" evidence="1">
    <location>
        <begin position="129"/>
        <end position="153"/>
    </location>
</feature>
<dbReference type="Proteomes" id="UP000308133">
    <property type="component" value="Unassembled WGS sequence"/>
</dbReference>